<accession>A0A6A6Y421</accession>
<protein>
    <submittedName>
        <fullName evidence="4 6">Uncharacterized protein</fullName>
    </submittedName>
</protein>
<dbReference type="GeneID" id="54459265"/>
<organism evidence="4">
    <name type="scientific">Mytilinidion resinicola</name>
    <dbReference type="NCBI Taxonomy" id="574789"/>
    <lineage>
        <taxon>Eukaryota</taxon>
        <taxon>Fungi</taxon>
        <taxon>Dikarya</taxon>
        <taxon>Ascomycota</taxon>
        <taxon>Pezizomycotina</taxon>
        <taxon>Dothideomycetes</taxon>
        <taxon>Pleosporomycetidae</taxon>
        <taxon>Mytilinidiales</taxon>
        <taxon>Mytilinidiaceae</taxon>
        <taxon>Mytilinidion</taxon>
    </lineage>
</organism>
<evidence type="ECO:0000256" key="3">
    <source>
        <dbReference type="ARBA" id="ARBA00023128"/>
    </source>
</evidence>
<dbReference type="AlphaFoldDB" id="A0A6A6Y421"/>
<keyword evidence="2" id="KW-0809">Transit peptide</keyword>
<dbReference type="EMBL" id="MU003720">
    <property type="protein sequence ID" value="KAF2802975.1"/>
    <property type="molecule type" value="Genomic_DNA"/>
</dbReference>
<reference evidence="6" key="2">
    <citation type="submission" date="2020-04" db="EMBL/GenBank/DDBJ databases">
        <authorList>
            <consortium name="NCBI Genome Project"/>
        </authorList>
    </citation>
    <scope>NUCLEOTIDE SEQUENCE</scope>
    <source>
        <strain evidence="6">CBS 304.34</strain>
    </source>
</reference>
<evidence type="ECO:0000313" key="6">
    <source>
        <dbReference type="RefSeq" id="XP_033569939.1"/>
    </source>
</evidence>
<dbReference type="Pfam" id="PF07961">
    <property type="entry name" value="MBA1"/>
    <property type="match status" value="1"/>
</dbReference>
<gene>
    <name evidence="4 6" type="ORF">BDZ99DRAFT_454266</name>
</gene>
<dbReference type="InterPro" id="IPR051975">
    <property type="entry name" value="mtLSU_mL45"/>
</dbReference>
<evidence type="ECO:0000313" key="5">
    <source>
        <dbReference type="Proteomes" id="UP000504636"/>
    </source>
</evidence>
<reference evidence="4 6" key="1">
    <citation type="journal article" date="2020" name="Stud. Mycol.">
        <title>101 Dothideomycetes genomes: a test case for predicting lifestyles and emergence of pathogens.</title>
        <authorList>
            <person name="Haridas S."/>
            <person name="Albert R."/>
            <person name="Binder M."/>
            <person name="Bloem J."/>
            <person name="Labutti K."/>
            <person name="Salamov A."/>
            <person name="Andreopoulos B."/>
            <person name="Baker S."/>
            <person name="Barry K."/>
            <person name="Bills G."/>
            <person name="Bluhm B."/>
            <person name="Cannon C."/>
            <person name="Castanera R."/>
            <person name="Culley D."/>
            <person name="Daum C."/>
            <person name="Ezra D."/>
            <person name="Gonzalez J."/>
            <person name="Henrissat B."/>
            <person name="Kuo A."/>
            <person name="Liang C."/>
            <person name="Lipzen A."/>
            <person name="Lutzoni F."/>
            <person name="Magnuson J."/>
            <person name="Mondo S."/>
            <person name="Nolan M."/>
            <person name="Ohm R."/>
            <person name="Pangilinan J."/>
            <person name="Park H.-J."/>
            <person name="Ramirez L."/>
            <person name="Alfaro M."/>
            <person name="Sun H."/>
            <person name="Tritt A."/>
            <person name="Yoshinaga Y."/>
            <person name="Zwiers L.-H."/>
            <person name="Turgeon B."/>
            <person name="Goodwin S."/>
            <person name="Spatafora J."/>
            <person name="Crous P."/>
            <person name="Grigoriev I."/>
        </authorList>
    </citation>
    <scope>NUCLEOTIDE SEQUENCE</scope>
    <source>
        <strain evidence="4 6">CBS 304.34</strain>
    </source>
</reference>
<dbReference type="PANTHER" id="PTHR28554:SF1">
    <property type="entry name" value="LARGE RIBOSOMAL SUBUNIT PROTEIN ML45"/>
    <property type="match status" value="1"/>
</dbReference>
<dbReference type="Gene3D" id="3.10.450.240">
    <property type="match status" value="1"/>
</dbReference>
<reference evidence="6" key="3">
    <citation type="submission" date="2025-04" db="UniProtKB">
        <authorList>
            <consortium name="RefSeq"/>
        </authorList>
    </citation>
    <scope>IDENTIFICATION</scope>
    <source>
        <strain evidence="6">CBS 304.34</strain>
    </source>
</reference>
<sequence length="227" mass="26144">MIKPTGKNLPSIFRKPRERLDIEWQSLKRRTMDKFGLITWKFFLKGWKSRPRPKLERRALVPLAKDYHSQIYTAFAAHDTPTITRLCCSGLAADFRARMSHRALGTHVTWSLASYTASPKIVSNRASPLPGLQRSGVRQVVVRLASKQILATWTDEQARAAVPADVETVESEVTEYLVLQRRMLEGVEEAWMVWGFAEESTPEVRRRDEKMTRELEEYQRAQSSLQA</sequence>
<keyword evidence="5" id="KW-1185">Reference proteome</keyword>
<comment type="subcellular location">
    <subcellularLocation>
        <location evidence="1">Mitochondrion</location>
    </subcellularLocation>
</comment>
<dbReference type="OrthoDB" id="19619at2759"/>
<evidence type="ECO:0000256" key="1">
    <source>
        <dbReference type="ARBA" id="ARBA00004173"/>
    </source>
</evidence>
<dbReference type="GO" id="GO:0005743">
    <property type="term" value="C:mitochondrial inner membrane"/>
    <property type="evidence" value="ECO:0007669"/>
    <property type="project" value="InterPro"/>
</dbReference>
<evidence type="ECO:0000313" key="4">
    <source>
        <dbReference type="EMBL" id="KAF2802975.1"/>
    </source>
</evidence>
<dbReference type="PANTHER" id="PTHR28554">
    <property type="entry name" value="39S RIBOSOMAL PROTEIN L45, MITOCHONDRIAL"/>
    <property type="match status" value="1"/>
</dbReference>
<dbReference type="Proteomes" id="UP000504636">
    <property type="component" value="Unplaced"/>
</dbReference>
<dbReference type="GO" id="GO:0032979">
    <property type="term" value="P:protein insertion into mitochondrial inner membrane from matrix"/>
    <property type="evidence" value="ECO:0007669"/>
    <property type="project" value="InterPro"/>
</dbReference>
<dbReference type="InterPro" id="IPR024621">
    <property type="entry name" value="Mba1"/>
</dbReference>
<keyword evidence="3" id="KW-0496">Mitochondrion</keyword>
<evidence type="ECO:0000256" key="2">
    <source>
        <dbReference type="ARBA" id="ARBA00022946"/>
    </source>
</evidence>
<name>A0A6A6Y421_9PEZI</name>
<dbReference type="RefSeq" id="XP_033569939.1">
    <property type="nucleotide sequence ID" value="XM_033718372.1"/>
</dbReference>
<proteinExistence type="predicted"/>